<organism evidence="1 2">
    <name type="scientific">Tothia fuscella</name>
    <dbReference type="NCBI Taxonomy" id="1048955"/>
    <lineage>
        <taxon>Eukaryota</taxon>
        <taxon>Fungi</taxon>
        <taxon>Dikarya</taxon>
        <taxon>Ascomycota</taxon>
        <taxon>Pezizomycotina</taxon>
        <taxon>Dothideomycetes</taxon>
        <taxon>Pleosporomycetidae</taxon>
        <taxon>Venturiales</taxon>
        <taxon>Cylindrosympodiaceae</taxon>
        <taxon>Tothia</taxon>
    </lineage>
</organism>
<dbReference type="EMBL" id="MU007128">
    <property type="protein sequence ID" value="KAF2418474.1"/>
    <property type="molecule type" value="Genomic_DNA"/>
</dbReference>
<keyword evidence="2" id="KW-1185">Reference proteome</keyword>
<name>A0A9P4NFF1_9PEZI</name>
<dbReference type="AlphaFoldDB" id="A0A9P4NFF1"/>
<comment type="caution">
    <text evidence="1">The sequence shown here is derived from an EMBL/GenBank/DDBJ whole genome shotgun (WGS) entry which is preliminary data.</text>
</comment>
<dbReference type="PANTHER" id="PTHR42085:SF1">
    <property type="entry name" value="F-BOX DOMAIN-CONTAINING PROTEIN"/>
    <property type="match status" value="1"/>
</dbReference>
<dbReference type="Proteomes" id="UP000800235">
    <property type="component" value="Unassembled WGS sequence"/>
</dbReference>
<protein>
    <submittedName>
        <fullName evidence="1">Uncharacterized protein</fullName>
    </submittedName>
</protein>
<sequence length="306" mass="35253">MAMRQGIMEHPNRPDAKSMRAEEPVLSGKQANCAEILQGPRVLVNTRKRKRDAVEDPVGAAITKDKPFPFLSLPRELRDRIYVISMPEISYCKATPEYGYFKSGTICLPNITLVNHQTYREGLEAFLKHTTINFSNPNGIRFFTSWLERLNKSIFSGSPKKSIDQQHSPTKNAFTLVHRLHFEKRDIFIIEALDMTRLITRCPNIRAVRITIADADMVTIISPLITYAPKHLHDMAPRMLLEDMLKLQNLRCLYIDKMAPRQPLPIISPRNSVSVEAVQSYICLESWLKEEVKKRKNSMDIHIRRT</sequence>
<dbReference type="InterPro" id="IPR038883">
    <property type="entry name" value="AN11006-like"/>
</dbReference>
<gene>
    <name evidence="1" type="ORF">EJ08DRAFT_63373</name>
</gene>
<dbReference type="OrthoDB" id="62952at2759"/>
<proteinExistence type="predicted"/>
<evidence type="ECO:0000313" key="1">
    <source>
        <dbReference type="EMBL" id="KAF2418474.1"/>
    </source>
</evidence>
<dbReference type="PANTHER" id="PTHR42085">
    <property type="entry name" value="F-BOX DOMAIN-CONTAINING PROTEIN"/>
    <property type="match status" value="1"/>
</dbReference>
<evidence type="ECO:0000313" key="2">
    <source>
        <dbReference type="Proteomes" id="UP000800235"/>
    </source>
</evidence>
<accession>A0A9P4NFF1</accession>
<reference evidence="1" key="1">
    <citation type="journal article" date="2020" name="Stud. Mycol.">
        <title>101 Dothideomycetes genomes: a test case for predicting lifestyles and emergence of pathogens.</title>
        <authorList>
            <person name="Haridas S."/>
            <person name="Albert R."/>
            <person name="Binder M."/>
            <person name="Bloem J."/>
            <person name="Labutti K."/>
            <person name="Salamov A."/>
            <person name="Andreopoulos B."/>
            <person name="Baker S."/>
            <person name="Barry K."/>
            <person name="Bills G."/>
            <person name="Bluhm B."/>
            <person name="Cannon C."/>
            <person name="Castanera R."/>
            <person name="Culley D."/>
            <person name="Daum C."/>
            <person name="Ezra D."/>
            <person name="Gonzalez J."/>
            <person name="Henrissat B."/>
            <person name="Kuo A."/>
            <person name="Liang C."/>
            <person name="Lipzen A."/>
            <person name="Lutzoni F."/>
            <person name="Magnuson J."/>
            <person name="Mondo S."/>
            <person name="Nolan M."/>
            <person name="Ohm R."/>
            <person name="Pangilinan J."/>
            <person name="Park H.-J."/>
            <person name="Ramirez L."/>
            <person name="Alfaro M."/>
            <person name="Sun H."/>
            <person name="Tritt A."/>
            <person name="Yoshinaga Y."/>
            <person name="Zwiers L.-H."/>
            <person name="Turgeon B."/>
            <person name="Goodwin S."/>
            <person name="Spatafora J."/>
            <person name="Crous P."/>
            <person name="Grigoriev I."/>
        </authorList>
    </citation>
    <scope>NUCLEOTIDE SEQUENCE</scope>
    <source>
        <strain evidence="1">CBS 130266</strain>
    </source>
</reference>